<protein>
    <recommendedName>
        <fullName evidence="12">Cysteine--tRNA ligase</fullName>
        <ecNumber evidence="12">6.1.1.16</ecNumber>
    </recommendedName>
    <alternativeName>
        <fullName evidence="12">Cysteinyl-tRNA synthetase</fullName>
        <shortName evidence="12">CysRS</shortName>
    </alternativeName>
</protein>
<evidence type="ECO:0000256" key="11">
    <source>
        <dbReference type="ARBA" id="ARBA00023146"/>
    </source>
</evidence>
<evidence type="ECO:0000256" key="2">
    <source>
        <dbReference type="ARBA" id="ARBA00005594"/>
    </source>
</evidence>
<dbReference type="PANTHER" id="PTHR10890:SF3">
    <property type="entry name" value="CYSTEINE--TRNA LIGASE, CYTOPLASMIC"/>
    <property type="match status" value="1"/>
</dbReference>
<dbReference type="EMBL" id="MUXE01000008">
    <property type="protein sequence ID" value="PUE64358.1"/>
    <property type="molecule type" value="Genomic_DNA"/>
</dbReference>
<dbReference type="PANTHER" id="PTHR10890">
    <property type="entry name" value="CYSTEINYL-TRNA SYNTHETASE"/>
    <property type="match status" value="1"/>
</dbReference>
<dbReference type="InterPro" id="IPR015803">
    <property type="entry name" value="Cys-tRNA-ligase"/>
</dbReference>
<dbReference type="SMART" id="SM00840">
    <property type="entry name" value="DALR_2"/>
    <property type="match status" value="1"/>
</dbReference>
<dbReference type="GO" id="GO:0005524">
    <property type="term" value="F:ATP binding"/>
    <property type="evidence" value="ECO:0007669"/>
    <property type="project" value="UniProtKB-UniRule"/>
</dbReference>
<evidence type="ECO:0000256" key="1">
    <source>
        <dbReference type="ARBA" id="ARBA00004496"/>
    </source>
</evidence>
<dbReference type="Proteomes" id="UP000251135">
    <property type="component" value="Unassembled WGS sequence"/>
</dbReference>
<evidence type="ECO:0000256" key="5">
    <source>
        <dbReference type="ARBA" id="ARBA00022598"/>
    </source>
</evidence>
<dbReference type="InterPro" id="IPR032678">
    <property type="entry name" value="tRNA-synt_1_cat_dom"/>
</dbReference>
<gene>
    <name evidence="12" type="primary">cysS</name>
    <name evidence="15" type="ORF">B0174_06980</name>
</gene>
<keyword evidence="7 12" id="KW-0547">Nucleotide-binding</keyword>
<feature type="short sequence motif" description="'KMSKS' region" evidence="12">
    <location>
        <begin position="270"/>
        <end position="274"/>
    </location>
</feature>
<comment type="similarity">
    <text evidence="2 12">Belongs to the class-I aminoacyl-tRNA synthetase family.</text>
</comment>
<dbReference type="HAMAP" id="MF_00041">
    <property type="entry name" value="Cys_tRNA_synth"/>
    <property type="match status" value="1"/>
</dbReference>
<comment type="cofactor">
    <cofactor evidence="12">
        <name>Zn(2+)</name>
        <dbReference type="ChEBI" id="CHEBI:29105"/>
    </cofactor>
    <text evidence="12">Binds 1 zinc ion per subunit.</text>
</comment>
<feature type="binding site" evidence="12">
    <location>
        <position position="273"/>
    </location>
    <ligand>
        <name>ATP</name>
        <dbReference type="ChEBI" id="CHEBI:30616"/>
    </ligand>
</feature>
<organism evidence="15 16">
    <name type="scientific">Arcobacter caeni</name>
    <dbReference type="NCBI Taxonomy" id="1912877"/>
    <lineage>
        <taxon>Bacteria</taxon>
        <taxon>Pseudomonadati</taxon>
        <taxon>Campylobacterota</taxon>
        <taxon>Epsilonproteobacteria</taxon>
        <taxon>Campylobacterales</taxon>
        <taxon>Arcobacteraceae</taxon>
        <taxon>Arcobacter</taxon>
    </lineage>
</organism>
<feature type="coiled-coil region" evidence="13">
    <location>
        <begin position="414"/>
        <end position="441"/>
    </location>
</feature>
<dbReference type="GO" id="GO:0005829">
    <property type="term" value="C:cytosol"/>
    <property type="evidence" value="ECO:0007669"/>
    <property type="project" value="TreeGrafter"/>
</dbReference>
<evidence type="ECO:0000313" key="16">
    <source>
        <dbReference type="Proteomes" id="UP000251135"/>
    </source>
</evidence>
<dbReference type="NCBIfam" id="TIGR00435">
    <property type="entry name" value="cysS"/>
    <property type="match status" value="1"/>
</dbReference>
<feature type="domain" description="Cysteinyl-tRNA synthetase class Ia DALR" evidence="14">
    <location>
        <begin position="345"/>
        <end position="409"/>
    </location>
</feature>
<dbReference type="GO" id="GO:0004817">
    <property type="term" value="F:cysteine-tRNA ligase activity"/>
    <property type="evidence" value="ECO:0007669"/>
    <property type="project" value="UniProtKB-UniRule"/>
</dbReference>
<reference evidence="15 16" key="1">
    <citation type="submission" date="2017-02" db="EMBL/GenBank/DDBJ databases">
        <title>Arcobacter caeni sp. nov, a new Arcobacter species isolated from reclaimed water.</title>
        <authorList>
            <person name="Figueras M.J."/>
            <person name="Perez-Cataluna A."/>
            <person name="Salas-Masso N."/>
        </authorList>
    </citation>
    <scope>NUCLEOTIDE SEQUENCE [LARGE SCALE GENOMIC DNA]</scope>
    <source>
        <strain evidence="15 16">RW17-10</strain>
    </source>
</reference>
<comment type="subcellular location">
    <subcellularLocation>
        <location evidence="1 12">Cytoplasm</location>
    </subcellularLocation>
</comment>
<dbReference type="OrthoDB" id="9815130at2"/>
<dbReference type="SUPFAM" id="SSF47323">
    <property type="entry name" value="Anticodon-binding domain of a subclass of class I aminoacyl-tRNA synthetases"/>
    <property type="match status" value="1"/>
</dbReference>
<evidence type="ECO:0000259" key="14">
    <source>
        <dbReference type="SMART" id="SM00840"/>
    </source>
</evidence>
<comment type="subunit">
    <text evidence="3 12">Monomer.</text>
</comment>
<keyword evidence="5 12" id="KW-0436">Ligase</keyword>
<feature type="binding site" evidence="12">
    <location>
        <position position="208"/>
    </location>
    <ligand>
        <name>Zn(2+)</name>
        <dbReference type="ChEBI" id="CHEBI:29105"/>
    </ligand>
</feature>
<evidence type="ECO:0000313" key="15">
    <source>
        <dbReference type="EMBL" id="PUE64358.1"/>
    </source>
</evidence>
<keyword evidence="9 12" id="KW-0067">ATP-binding</keyword>
<dbReference type="Gene3D" id="3.40.50.620">
    <property type="entry name" value="HUPs"/>
    <property type="match status" value="1"/>
</dbReference>
<feature type="binding site" evidence="12">
    <location>
        <position position="238"/>
    </location>
    <ligand>
        <name>Zn(2+)</name>
        <dbReference type="ChEBI" id="CHEBI:29105"/>
    </ligand>
</feature>
<dbReference type="EC" id="6.1.1.16" evidence="12"/>
<dbReference type="CDD" id="cd00672">
    <property type="entry name" value="CysRS_core"/>
    <property type="match status" value="1"/>
</dbReference>
<keyword evidence="16" id="KW-1185">Reference proteome</keyword>
<keyword evidence="11 12" id="KW-0030">Aminoacyl-tRNA synthetase</keyword>
<feature type="short sequence motif" description="'HIGH' region" evidence="12">
    <location>
        <begin position="31"/>
        <end position="41"/>
    </location>
</feature>
<dbReference type="SUPFAM" id="SSF52374">
    <property type="entry name" value="Nucleotidylyl transferase"/>
    <property type="match status" value="1"/>
</dbReference>
<dbReference type="Pfam" id="PF23493">
    <property type="entry name" value="CysS_C"/>
    <property type="match status" value="1"/>
</dbReference>
<dbReference type="GO" id="GO:0006423">
    <property type="term" value="P:cysteinyl-tRNA aminoacylation"/>
    <property type="evidence" value="ECO:0007669"/>
    <property type="project" value="UniProtKB-UniRule"/>
</dbReference>
<evidence type="ECO:0000256" key="4">
    <source>
        <dbReference type="ARBA" id="ARBA00022490"/>
    </source>
</evidence>
<feature type="binding site" evidence="12">
    <location>
        <position position="242"/>
    </location>
    <ligand>
        <name>Zn(2+)</name>
        <dbReference type="ChEBI" id="CHEBI:29105"/>
    </ligand>
</feature>
<dbReference type="InterPro" id="IPR015273">
    <property type="entry name" value="Cys-tRNA-synt_Ia_DALR"/>
</dbReference>
<comment type="caution">
    <text evidence="15">The sequence shown here is derived from an EMBL/GenBank/DDBJ whole genome shotgun (WGS) entry which is preliminary data.</text>
</comment>
<dbReference type="InterPro" id="IPR056411">
    <property type="entry name" value="CysS_C"/>
</dbReference>
<evidence type="ECO:0000256" key="8">
    <source>
        <dbReference type="ARBA" id="ARBA00022833"/>
    </source>
</evidence>
<keyword evidence="13" id="KW-0175">Coiled coil</keyword>
<comment type="catalytic activity">
    <reaction evidence="12">
        <text>tRNA(Cys) + L-cysteine + ATP = L-cysteinyl-tRNA(Cys) + AMP + diphosphate</text>
        <dbReference type="Rhea" id="RHEA:17773"/>
        <dbReference type="Rhea" id="RHEA-COMP:9661"/>
        <dbReference type="Rhea" id="RHEA-COMP:9679"/>
        <dbReference type="ChEBI" id="CHEBI:30616"/>
        <dbReference type="ChEBI" id="CHEBI:33019"/>
        <dbReference type="ChEBI" id="CHEBI:35235"/>
        <dbReference type="ChEBI" id="CHEBI:78442"/>
        <dbReference type="ChEBI" id="CHEBI:78517"/>
        <dbReference type="ChEBI" id="CHEBI:456215"/>
        <dbReference type="EC" id="6.1.1.16"/>
    </reaction>
</comment>
<name>A0A363CZ40_9BACT</name>
<accession>A0A363CZ40</accession>
<keyword evidence="10 12" id="KW-0648">Protein biosynthesis</keyword>
<evidence type="ECO:0000256" key="3">
    <source>
        <dbReference type="ARBA" id="ARBA00011245"/>
    </source>
</evidence>
<evidence type="ECO:0000256" key="6">
    <source>
        <dbReference type="ARBA" id="ARBA00022723"/>
    </source>
</evidence>
<keyword evidence="4 12" id="KW-0963">Cytoplasm</keyword>
<dbReference type="RefSeq" id="WP_108559067.1">
    <property type="nucleotide sequence ID" value="NZ_MUXE01000008.1"/>
</dbReference>
<dbReference type="AlphaFoldDB" id="A0A363CZ40"/>
<keyword evidence="8 12" id="KW-0862">Zinc</keyword>
<dbReference type="GO" id="GO:0008270">
    <property type="term" value="F:zinc ion binding"/>
    <property type="evidence" value="ECO:0007669"/>
    <property type="project" value="UniProtKB-UniRule"/>
</dbReference>
<keyword evidence="6 12" id="KW-0479">Metal-binding</keyword>
<evidence type="ECO:0000256" key="9">
    <source>
        <dbReference type="ARBA" id="ARBA00022840"/>
    </source>
</evidence>
<sequence>MLLHIYDSVKKEKVEFNSIIPNVAKIYVCGPTVYDDSHLGHARSAIAFDLLHRVLKANDYEVIMTKNFTDIDDKIIKKMNETSKSLEEITTNYINTYKADMKALNILDNTIEPKATENLEIMKDMISNLISKDIAYKTSDSVYFDTSKDNSYGTLSHKVNDKNSQARVEANLEKRNPSDFALWKFAKTNDVSFEAPFGLGRPGWHIECSAMIEKHLAYKDSEFQIDIHGGGADLLFPHHENEAAQTRCSSGQNLAKYWMHNGFVNIDGEKMSKSLGNSFFLKDVLKSYSGEIIRFYLMSAHYRANFNFNEEDLIASKKRLDKLYRLKKRVYAIEPSDLNIKFSEEIFNALNDDINTSKAFSIIDEMIGNANDKLDANPKDKNLKKEIVANILFINNILGIGFNDAFEYFQFGIDEKTKNKIEQLINERNEAKKQKDFLSADAIRDELTKLEISVMDTTNGVVWEKI</sequence>
<evidence type="ECO:0000256" key="10">
    <source>
        <dbReference type="ARBA" id="ARBA00022917"/>
    </source>
</evidence>
<dbReference type="InterPro" id="IPR014729">
    <property type="entry name" value="Rossmann-like_a/b/a_fold"/>
</dbReference>
<evidence type="ECO:0000256" key="12">
    <source>
        <dbReference type="HAMAP-Rule" id="MF_00041"/>
    </source>
</evidence>
<dbReference type="InterPro" id="IPR024909">
    <property type="entry name" value="Cys-tRNA/MSH_ligase"/>
</dbReference>
<feature type="binding site" evidence="12">
    <location>
        <position position="29"/>
    </location>
    <ligand>
        <name>Zn(2+)</name>
        <dbReference type="ChEBI" id="CHEBI:29105"/>
    </ligand>
</feature>
<proteinExistence type="inferred from homology"/>
<dbReference type="Pfam" id="PF01406">
    <property type="entry name" value="tRNA-synt_1e"/>
    <property type="match status" value="1"/>
</dbReference>
<dbReference type="InterPro" id="IPR009080">
    <property type="entry name" value="tRNAsynth_Ia_anticodon-bd"/>
</dbReference>
<dbReference type="Pfam" id="PF09190">
    <property type="entry name" value="DALR_2"/>
    <property type="match status" value="1"/>
</dbReference>
<evidence type="ECO:0000256" key="13">
    <source>
        <dbReference type="SAM" id="Coils"/>
    </source>
</evidence>
<evidence type="ECO:0000256" key="7">
    <source>
        <dbReference type="ARBA" id="ARBA00022741"/>
    </source>
</evidence>
<dbReference type="Gene3D" id="1.20.120.1910">
    <property type="entry name" value="Cysteine-tRNA ligase, C-terminal anti-codon recognition domain"/>
    <property type="match status" value="1"/>
</dbReference>
<dbReference type="PRINTS" id="PR00983">
    <property type="entry name" value="TRNASYNTHCYS"/>
</dbReference>